<dbReference type="Pfam" id="PF00657">
    <property type="entry name" value="Lipase_GDSL"/>
    <property type="match status" value="1"/>
</dbReference>
<dbReference type="Gene3D" id="3.40.50.1110">
    <property type="entry name" value="SGNH hydrolase"/>
    <property type="match status" value="1"/>
</dbReference>
<evidence type="ECO:0000313" key="3">
    <source>
        <dbReference type="Proteomes" id="UP000235388"/>
    </source>
</evidence>
<dbReference type="SUPFAM" id="SSF52266">
    <property type="entry name" value="SGNH hydrolase"/>
    <property type="match status" value="1"/>
</dbReference>
<dbReference type="InterPro" id="IPR036514">
    <property type="entry name" value="SGNH_hydro_sf"/>
</dbReference>
<protein>
    <recommendedName>
        <fullName evidence="5">SGNH hydrolase-type esterase domain-containing protein</fullName>
    </recommendedName>
</protein>
<dbReference type="InterPro" id="IPR001087">
    <property type="entry name" value="GDSL"/>
</dbReference>
<evidence type="ECO:0000313" key="2">
    <source>
        <dbReference type="EMBL" id="PLW53672.1"/>
    </source>
</evidence>
<keyword evidence="3" id="KW-1185">Reference proteome</keyword>
<organism evidence="1 4">
    <name type="scientific">Puccinia coronata f. sp. avenae</name>
    <dbReference type="NCBI Taxonomy" id="200324"/>
    <lineage>
        <taxon>Eukaryota</taxon>
        <taxon>Fungi</taxon>
        <taxon>Dikarya</taxon>
        <taxon>Basidiomycota</taxon>
        <taxon>Pucciniomycotina</taxon>
        <taxon>Pucciniomycetes</taxon>
        <taxon>Pucciniales</taxon>
        <taxon>Pucciniaceae</taxon>
        <taxon>Puccinia</taxon>
    </lineage>
</organism>
<evidence type="ECO:0000313" key="4">
    <source>
        <dbReference type="Proteomes" id="UP000235392"/>
    </source>
</evidence>
<dbReference type="OrthoDB" id="1600564at2759"/>
<evidence type="ECO:0008006" key="5">
    <source>
        <dbReference type="Google" id="ProtNLM"/>
    </source>
</evidence>
<sequence length="284" mass="30920">MQAGRGIRLAVQPECGRLSSGDFVNFNAGGIDLPQIKTIYSFGDSWTSNGKFDGSAAAPAVAEGTHPMYGGRSSNGPMWTEHLISSNQQVLKNYAIGGATVDHHLWKSRANNSDMVGHVDKFLSQRQSIDSASSLATIFYGINDYAALPEGPGNLEQAAKELLKQTERLISVGLTHFIVVAPHFNKPVVNSFKKLVWNGFKSLNQSRGIKFAYVDLGALFTAIYANPGSFGYKSTGSCLKSDITTVGGCSDPDDYLYWMPNHPQYQTQRLEADWVRAVLSKCQG</sequence>
<evidence type="ECO:0000313" key="1">
    <source>
        <dbReference type="EMBL" id="PLW51325.1"/>
    </source>
</evidence>
<gene>
    <name evidence="2" type="ORF">PCANC_04315</name>
    <name evidence="1" type="ORF">PCASD_01007</name>
</gene>
<name>A0A2N5VMU4_9BASI</name>
<reference evidence="3 4" key="1">
    <citation type="submission" date="2017-11" db="EMBL/GenBank/DDBJ databases">
        <title>De novo assembly and phasing of dikaryotic genomes from two isolates of Puccinia coronata f. sp. avenae, the causal agent of oat crown rust.</title>
        <authorList>
            <person name="Miller M.E."/>
            <person name="Zhang Y."/>
            <person name="Omidvar V."/>
            <person name="Sperschneider J."/>
            <person name="Schwessinger B."/>
            <person name="Raley C."/>
            <person name="Palmer J.M."/>
            <person name="Garnica D."/>
            <person name="Upadhyaya N."/>
            <person name="Rathjen J."/>
            <person name="Taylor J.M."/>
            <person name="Park R.F."/>
            <person name="Dodds P.N."/>
            <person name="Hirsch C.D."/>
            <person name="Kianian S.F."/>
            <person name="Figueroa M."/>
        </authorList>
    </citation>
    <scope>NUCLEOTIDE SEQUENCE [LARGE SCALE GENOMIC DNA]</scope>
    <source>
        <strain evidence="2">12NC29</strain>
        <strain evidence="1">12SD80</strain>
    </source>
</reference>
<accession>A0A2N5VMU4</accession>
<dbReference type="AlphaFoldDB" id="A0A2N5VMU4"/>
<dbReference type="Proteomes" id="UP000235388">
    <property type="component" value="Unassembled WGS sequence"/>
</dbReference>
<proteinExistence type="predicted"/>
<dbReference type="EMBL" id="PGCJ01000058">
    <property type="protein sequence ID" value="PLW53672.1"/>
    <property type="molecule type" value="Genomic_DNA"/>
</dbReference>
<dbReference type="GO" id="GO:0016788">
    <property type="term" value="F:hydrolase activity, acting on ester bonds"/>
    <property type="evidence" value="ECO:0007669"/>
    <property type="project" value="InterPro"/>
</dbReference>
<comment type="caution">
    <text evidence="1">The sequence shown here is derived from an EMBL/GenBank/DDBJ whole genome shotgun (WGS) entry which is preliminary data.</text>
</comment>
<dbReference type="Proteomes" id="UP000235392">
    <property type="component" value="Unassembled WGS sequence"/>
</dbReference>
<dbReference type="EMBL" id="PGCI01000006">
    <property type="protein sequence ID" value="PLW51325.1"/>
    <property type="molecule type" value="Genomic_DNA"/>
</dbReference>